<feature type="signal peptide" evidence="1">
    <location>
        <begin position="1"/>
        <end position="20"/>
    </location>
</feature>
<evidence type="ECO:0000313" key="3">
    <source>
        <dbReference type="Proteomes" id="UP000233387"/>
    </source>
</evidence>
<dbReference type="EMBL" id="NKXO01000007">
    <property type="protein sequence ID" value="PKQ70385.1"/>
    <property type="molecule type" value="Genomic_DNA"/>
</dbReference>
<dbReference type="Proteomes" id="UP000233387">
    <property type="component" value="Unassembled WGS sequence"/>
</dbReference>
<organism evidence="2 3">
    <name type="scientific">Raineya orbicola</name>
    <dbReference type="NCBI Taxonomy" id="2016530"/>
    <lineage>
        <taxon>Bacteria</taxon>
        <taxon>Pseudomonadati</taxon>
        <taxon>Bacteroidota</taxon>
        <taxon>Cytophagia</taxon>
        <taxon>Cytophagales</taxon>
        <taxon>Raineyaceae</taxon>
        <taxon>Raineya</taxon>
    </lineage>
</organism>
<protein>
    <submittedName>
        <fullName evidence="2">Uncharacterized protein</fullName>
    </submittedName>
</protein>
<keyword evidence="1" id="KW-0732">Signal</keyword>
<dbReference type="AlphaFoldDB" id="A0A2N3IJ86"/>
<dbReference type="OrthoDB" id="978006at2"/>
<comment type="caution">
    <text evidence="2">The sequence shown here is derived from an EMBL/GenBank/DDBJ whole genome shotgun (WGS) entry which is preliminary data.</text>
</comment>
<dbReference type="RefSeq" id="WP_101357872.1">
    <property type="nucleotide sequence ID" value="NZ_NKXO01000007.1"/>
</dbReference>
<reference evidence="2 3" key="1">
    <citation type="submission" date="2017-06" db="EMBL/GenBank/DDBJ databases">
        <title>Raineya orbicola gen. nov., sp. nov. a slightly thermophilic bacterium of the phylum Bacteroidetes and the description of Raineyaceae fam. nov.</title>
        <authorList>
            <person name="Albuquerque L."/>
            <person name="Polonia A.R.M."/>
            <person name="Barroso C."/>
            <person name="Froufe H.J.C."/>
            <person name="Lage O."/>
            <person name="Lobo-Da-Cunha A."/>
            <person name="Egas C."/>
            <person name="Da Costa M.S."/>
        </authorList>
    </citation>
    <scope>NUCLEOTIDE SEQUENCE [LARGE SCALE GENOMIC DNA]</scope>
    <source>
        <strain evidence="2 3">SPSPC-11</strain>
    </source>
</reference>
<evidence type="ECO:0000256" key="1">
    <source>
        <dbReference type="SAM" id="SignalP"/>
    </source>
</evidence>
<proteinExistence type="predicted"/>
<accession>A0A2N3IJ86</accession>
<name>A0A2N3IJ86_9BACT</name>
<keyword evidence="3" id="KW-1185">Reference proteome</keyword>
<evidence type="ECO:0000313" key="2">
    <source>
        <dbReference type="EMBL" id="PKQ70385.1"/>
    </source>
</evidence>
<gene>
    <name evidence="2" type="ORF">Rain11_0613</name>
</gene>
<feature type="chain" id="PRO_5014690985" evidence="1">
    <location>
        <begin position="21"/>
        <end position="227"/>
    </location>
</feature>
<sequence>MRKVIFTFVFSLFLSLYLNAQGFLLADVLDPQGANPALQQGGTFNVDVGTPFVIDWAEGYIFYGSKKDTYKLRYNALTDQIHILKEGKEIVLPQGQVEKFHIIYQDKEYKFTFLTNLPEISYGYVQIIYEKDVKVYYRHHRKPRKPTDTDSYANNLKIEALEKDDSFVLILPNGRAYFTQGRRKEVLSIFSDKKKELEEFIKKEKINTEKLNGLMQVVLKYEELTKS</sequence>